<dbReference type="AlphaFoldDB" id="A0A7J7ZXA0"/>
<keyword evidence="3" id="KW-1185">Reference proteome</keyword>
<evidence type="ECO:0000313" key="3">
    <source>
        <dbReference type="Proteomes" id="UP000527355"/>
    </source>
</evidence>
<proteinExistence type="predicted"/>
<sequence>MLSAEEPCPLQEWGSSPASPPTIAAPGWGLSRYKPTPAPGSVPGGAGFGPAPPPMLSYHQPQGEAVRDAGGEPGRSAPCLPASFPIFFALETCKEILGLSPLPLPLTRSDLRRPWGLGSCETD</sequence>
<reference evidence="2 3" key="1">
    <citation type="journal article" date="2020" name="Nature">
        <title>Six reference-quality genomes reveal evolution of bat adaptations.</title>
        <authorList>
            <person name="Jebb D."/>
            <person name="Huang Z."/>
            <person name="Pippel M."/>
            <person name="Hughes G.M."/>
            <person name="Lavrichenko K."/>
            <person name="Devanna P."/>
            <person name="Winkler S."/>
            <person name="Jermiin L.S."/>
            <person name="Skirmuntt E.C."/>
            <person name="Katzourakis A."/>
            <person name="Burkitt-Gray L."/>
            <person name="Ray D.A."/>
            <person name="Sullivan K.A.M."/>
            <person name="Roscito J.G."/>
            <person name="Kirilenko B.M."/>
            <person name="Davalos L.M."/>
            <person name="Corthals A.P."/>
            <person name="Power M.L."/>
            <person name="Jones G."/>
            <person name="Ransome R.D."/>
            <person name="Dechmann D.K.N."/>
            <person name="Locatelli A.G."/>
            <person name="Puechmaille S.J."/>
            <person name="Fedrigo O."/>
            <person name="Jarvis E.D."/>
            <person name="Hiller M."/>
            <person name="Vernes S.C."/>
            <person name="Myers E.W."/>
            <person name="Teeling E.C."/>
        </authorList>
    </citation>
    <scope>NUCLEOTIDE SEQUENCE [LARGE SCALE GENOMIC DNA]</scope>
    <source>
        <strain evidence="2">MMyoMyo1</strain>
        <tissue evidence="2">Flight muscle</tissue>
    </source>
</reference>
<protein>
    <submittedName>
        <fullName evidence="2">Uncharacterized protein</fullName>
    </submittedName>
</protein>
<evidence type="ECO:0000313" key="2">
    <source>
        <dbReference type="EMBL" id="KAF6378699.1"/>
    </source>
</evidence>
<gene>
    <name evidence="2" type="ORF">mMyoMyo1_009625</name>
</gene>
<organism evidence="2 3">
    <name type="scientific">Myotis myotis</name>
    <name type="common">Greater mouse-eared bat</name>
    <name type="synonym">Vespertilio myotis</name>
    <dbReference type="NCBI Taxonomy" id="51298"/>
    <lineage>
        <taxon>Eukaryota</taxon>
        <taxon>Metazoa</taxon>
        <taxon>Chordata</taxon>
        <taxon>Craniata</taxon>
        <taxon>Vertebrata</taxon>
        <taxon>Euteleostomi</taxon>
        <taxon>Mammalia</taxon>
        <taxon>Eutheria</taxon>
        <taxon>Laurasiatheria</taxon>
        <taxon>Chiroptera</taxon>
        <taxon>Yangochiroptera</taxon>
        <taxon>Vespertilionidae</taxon>
        <taxon>Myotis</taxon>
    </lineage>
</organism>
<dbReference type="Proteomes" id="UP000527355">
    <property type="component" value="Unassembled WGS sequence"/>
</dbReference>
<name>A0A7J7ZXA0_MYOMY</name>
<dbReference type="EMBL" id="JABWUV010000002">
    <property type="protein sequence ID" value="KAF6378699.1"/>
    <property type="molecule type" value="Genomic_DNA"/>
</dbReference>
<feature type="compositionally biased region" description="Low complexity" evidence="1">
    <location>
        <begin position="15"/>
        <end position="26"/>
    </location>
</feature>
<comment type="caution">
    <text evidence="2">The sequence shown here is derived from an EMBL/GenBank/DDBJ whole genome shotgun (WGS) entry which is preliminary data.</text>
</comment>
<evidence type="ECO:0000256" key="1">
    <source>
        <dbReference type="SAM" id="MobiDB-lite"/>
    </source>
</evidence>
<feature type="region of interest" description="Disordered" evidence="1">
    <location>
        <begin position="1"/>
        <end position="75"/>
    </location>
</feature>
<accession>A0A7J7ZXA0</accession>